<reference evidence="3 4" key="1">
    <citation type="journal article" date="2013" name="Proc. Natl. Acad. Sci. U.S.A.">
        <title>The king cobra genome reveals dynamic gene evolution and adaptation in the snake venom system.</title>
        <authorList>
            <person name="Vonk F.J."/>
            <person name="Casewell N.R."/>
            <person name="Henkel C.V."/>
            <person name="Heimberg A.M."/>
            <person name="Jansen H.J."/>
            <person name="McCleary R.J."/>
            <person name="Kerkkamp H.M."/>
            <person name="Vos R.A."/>
            <person name="Guerreiro I."/>
            <person name="Calvete J.J."/>
            <person name="Wuster W."/>
            <person name="Woods A.E."/>
            <person name="Logan J.M."/>
            <person name="Harrison R.A."/>
            <person name="Castoe T.A."/>
            <person name="de Koning A.P."/>
            <person name="Pollock D.D."/>
            <person name="Yandell M."/>
            <person name="Calderon D."/>
            <person name="Renjifo C."/>
            <person name="Currier R.B."/>
            <person name="Salgado D."/>
            <person name="Pla D."/>
            <person name="Sanz L."/>
            <person name="Hyder A.S."/>
            <person name="Ribeiro J.M."/>
            <person name="Arntzen J.W."/>
            <person name="van den Thillart G.E."/>
            <person name="Boetzer M."/>
            <person name="Pirovano W."/>
            <person name="Dirks R.P."/>
            <person name="Spaink H.P."/>
            <person name="Duboule D."/>
            <person name="McGlinn E."/>
            <person name="Kini R.M."/>
            <person name="Richardson M.K."/>
        </authorList>
    </citation>
    <scope>NUCLEOTIDE SEQUENCE</scope>
    <source>
        <tissue evidence="3">Blood</tissue>
    </source>
</reference>
<protein>
    <submittedName>
        <fullName evidence="3">Transmembrane 6 superfamily member 2</fullName>
    </submittedName>
</protein>
<feature type="non-terminal residue" evidence="3">
    <location>
        <position position="292"/>
    </location>
</feature>
<dbReference type="AlphaFoldDB" id="V8P8Y5"/>
<evidence type="ECO:0000259" key="2">
    <source>
        <dbReference type="Pfam" id="PF26083"/>
    </source>
</evidence>
<keyword evidence="1 3" id="KW-0812">Transmembrane</keyword>
<dbReference type="Proteomes" id="UP000018936">
    <property type="component" value="Unassembled WGS sequence"/>
</dbReference>
<comment type="caution">
    <text evidence="3">The sequence shown here is derived from an EMBL/GenBank/DDBJ whole genome shotgun (WGS) entry which is preliminary data.</text>
</comment>
<evidence type="ECO:0000256" key="1">
    <source>
        <dbReference type="SAM" id="Phobius"/>
    </source>
</evidence>
<dbReference type="Pfam" id="PF26083">
    <property type="entry name" value="TM_Tm6sf2"/>
    <property type="match status" value="1"/>
</dbReference>
<keyword evidence="4" id="KW-1185">Reference proteome</keyword>
<proteinExistence type="predicted"/>
<sequence>QSASTTKLKREAHTGNDGLIGKALPATYISALIAVIIDLETLCSFADAKWHFLTSLNCRARCMNPGSALQFDTRHQLFSAALAQGSPSDDCGPQHYYSVAFVCSDLSPKPLLRGSSFIRVQSLRKHTYRYKHNTHFLALSVPPVFMVLCFIAGTDAVIALEKDGYTSSFADFYIREGEPYLGTAYGIMISYWHAVVNFAMYLLVAEEQNKNLLQRPMDLGLVVLDCPANSCFDYIYLQEPYLRDPVAYPKIQMLVYLFYVLPYFCISIYALLVPGCTWMGDWALVFAGAIGQ</sequence>
<name>V8P8Y5_OPHHA</name>
<dbReference type="OrthoDB" id="8181520at2759"/>
<gene>
    <name evidence="3" type="primary">Tm6sf2</name>
    <name evidence="3" type="ORF">L345_03188</name>
</gene>
<dbReference type="PANTHER" id="PTHR14568:SF9">
    <property type="entry name" value="TRANSMEMBRANE 6 SUPERFAMILY MEMBER 2"/>
    <property type="match status" value="1"/>
</dbReference>
<accession>V8P8Y5</accession>
<dbReference type="EMBL" id="AZIM01000450">
    <property type="protein sequence ID" value="ETE70999.1"/>
    <property type="molecule type" value="Genomic_DNA"/>
</dbReference>
<dbReference type="InterPro" id="IPR059044">
    <property type="entry name" value="TM_Tm6sf1/2"/>
</dbReference>
<keyword evidence="1" id="KW-0472">Membrane</keyword>
<feature type="transmembrane region" description="Helical" evidence="1">
    <location>
        <begin position="136"/>
        <end position="160"/>
    </location>
</feature>
<evidence type="ECO:0000313" key="3">
    <source>
        <dbReference type="EMBL" id="ETE70999.1"/>
    </source>
</evidence>
<evidence type="ECO:0000313" key="4">
    <source>
        <dbReference type="Proteomes" id="UP000018936"/>
    </source>
</evidence>
<feature type="transmembrane region" description="Helical" evidence="1">
    <location>
        <begin position="180"/>
        <end position="204"/>
    </location>
</feature>
<feature type="non-terminal residue" evidence="3">
    <location>
        <position position="1"/>
    </location>
</feature>
<organism evidence="3 4">
    <name type="scientific">Ophiophagus hannah</name>
    <name type="common">King cobra</name>
    <name type="synonym">Naja hannah</name>
    <dbReference type="NCBI Taxonomy" id="8665"/>
    <lineage>
        <taxon>Eukaryota</taxon>
        <taxon>Metazoa</taxon>
        <taxon>Chordata</taxon>
        <taxon>Craniata</taxon>
        <taxon>Vertebrata</taxon>
        <taxon>Euteleostomi</taxon>
        <taxon>Lepidosauria</taxon>
        <taxon>Squamata</taxon>
        <taxon>Bifurcata</taxon>
        <taxon>Unidentata</taxon>
        <taxon>Episquamata</taxon>
        <taxon>Toxicofera</taxon>
        <taxon>Serpentes</taxon>
        <taxon>Colubroidea</taxon>
        <taxon>Elapidae</taxon>
        <taxon>Elapinae</taxon>
        <taxon>Ophiophagus</taxon>
    </lineage>
</organism>
<keyword evidence="1" id="KW-1133">Transmembrane helix</keyword>
<feature type="transmembrane region" description="Helical" evidence="1">
    <location>
        <begin position="253"/>
        <end position="272"/>
    </location>
</feature>
<dbReference type="PANTHER" id="PTHR14568">
    <property type="entry name" value="TRANSMEMBRANE SUPERFAMILY 6 MEMBER 1/2"/>
    <property type="match status" value="1"/>
</dbReference>
<feature type="domain" description="Transmembrane 6 superfamily member 1/2 transmembrane" evidence="2">
    <location>
        <begin position="144"/>
        <end position="208"/>
    </location>
</feature>